<dbReference type="Gene3D" id="3.40.190.10">
    <property type="entry name" value="Periplasmic binding protein-like II"/>
    <property type="match status" value="2"/>
</dbReference>
<dbReference type="PANTHER" id="PTHR35936:SF25">
    <property type="entry name" value="ABC TRANSPORTER SUBSTRATE-BINDING PROTEIN"/>
    <property type="match status" value="1"/>
</dbReference>
<sequence length="253" mass="29147">MKRLFFTLLTVAYCLPQIALANLKILRSDFRNIPPLMYEQDGEPTGALVDILNAAAKELGYQVIWRKSSMDRTLRDVKTGLVDIIPNVPDKLQTDEVVEFVKPIGEQQHKTYFLVKETSQIEVGRFVTLEKFKFRLGLIQGNSYFKALDQAESLRKTYYRSLPALIKAFDERKIHILTASESEIVDVEKLLNVKNISFRYLNYRPKGIILHNYAVAKGSPHAVLKDEFNKVIQELVESGKVKDYFAKYKLELK</sequence>
<dbReference type="AlphaFoldDB" id="A0A853I635"/>
<gene>
    <name evidence="4" type="ORF">H0A36_22505</name>
</gene>
<accession>A0A853I635</accession>
<dbReference type="Pfam" id="PF00497">
    <property type="entry name" value="SBP_bac_3"/>
    <property type="match status" value="1"/>
</dbReference>
<organism evidence="4 5">
    <name type="scientific">Spartinivicinus marinus</name>
    <dbReference type="NCBI Taxonomy" id="2994442"/>
    <lineage>
        <taxon>Bacteria</taxon>
        <taxon>Pseudomonadati</taxon>
        <taxon>Pseudomonadota</taxon>
        <taxon>Gammaproteobacteria</taxon>
        <taxon>Oceanospirillales</taxon>
        <taxon>Zooshikellaceae</taxon>
        <taxon>Spartinivicinus</taxon>
    </lineage>
</organism>
<comment type="caution">
    <text evidence="4">The sequence shown here is derived from an EMBL/GenBank/DDBJ whole genome shotgun (WGS) entry which is preliminary data.</text>
</comment>
<dbReference type="EMBL" id="JACCKB010000050">
    <property type="protein sequence ID" value="NYZ68793.1"/>
    <property type="molecule type" value="Genomic_DNA"/>
</dbReference>
<dbReference type="SUPFAM" id="SSF53850">
    <property type="entry name" value="Periplasmic binding protein-like II"/>
    <property type="match status" value="1"/>
</dbReference>
<dbReference type="Proteomes" id="UP000569732">
    <property type="component" value="Unassembled WGS sequence"/>
</dbReference>
<reference evidence="4 5" key="1">
    <citation type="submission" date="2020-07" db="EMBL/GenBank/DDBJ databases">
        <title>Endozoicomonas sp. nov., isolated from sediment.</title>
        <authorList>
            <person name="Gu T."/>
        </authorList>
    </citation>
    <scope>NUCLEOTIDE SEQUENCE [LARGE SCALE GENOMIC DNA]</scope>
    <source>
        <strain evidence="4 5">SM1973</strain>
    </source>
</reference>
<dbReference type="InterPro" id="IPR001638">
    <property type="entry name" value="Solute-binding_3/MltF_N"/>
</dbReference>
<evidence type="ECO:0000256" key="2">
    <source>
        <dbReference type="ARBA" id="ARBA00022729"/>
    </source>
</evidence>
<feature type="domain" description="Solute-binding protein family 3/N-terminal" evidence="3">
    <location>
        <begin position="22"/>
        <end position="252"/>
    </location>
</feature>
<dbReference type="PANTHER" id="PTHR35936">
    <property type="entry name" value="MEMBRANE-BOUND LYTIC MUREIN TRANSGLYCOSYLASE F"/>
    <property type="match status" value="1"/>
</dbReference>
<protein>
    <submittedName>
        <fullName evidence="4">Transporter substrate-binding domain-containing protein</fullName>
    </submittedName>
</protein>
<evidence type="ECO:0000256" key="1">
    <source>
        <dbReference type="ARBA" id="ARBA00010333"/>
    </source>
</evidence>
<keyword evidence="2" id="KW-0732">Signal</keyword>
<proteinExistence type="inferred from homology"/>
<dbReference type="SMART" id="SM00062">
    <property type="entry name" value="PBPb"/>
    <property type="match status" value="1"/>
</dbReference>
<dbReference type="RefSeq" id="WP_180570795.1">
    <property type="nucleotide sequence ID" value="NZ_JACCKB010000050.1"/>
</dbReference>
<evidence type="ECO:0000313" key="4">
    <source>
        <dbReference type="EMBL" id="NYZ68793.1"/>
    </source>
</evidence>
<evidence type="ECO:0000259" key="3">
    <source>
        <dbReference type="SMART" id="SM00062"/>
    </source>
</evidence>
<evidence type="ECO:0000313" key="5">
    <source>
        <dbReference type="Proteomes" id="UP000569732"/>
    </source>
</evidence>
<name>A0A853I635_9GAMM</name>
<keyword evidence="5" id="KW-1185">Reference proteome</keyword>
<comment type="similarity">
    <text evidence="1">Belongs to the bacterial solute-binding protein 3 family.</text>
</comment>